<evidence type="ECO:0008006" key="3">
    <source>
        <dbReference type="Google" id="ProtNLM"/>
    </source>
</evidence>
<dbReference type="RefSeq" id="WP_085127067.1">
    <property type="nucleotide sequence ID" value="NZ_FWZX01000048.1"/>
</dbReference>
<accession>A0A1Y6CWU5</accession>
<name>A0A1Y6CWU5_9PROT</name>
<dbReference type="Pfam" id="PF23840">
    <property type="entry name" value="Phage_tail_terminator"/>
    <property type="match status" value="1"/>
</dbReference>
<dbReference type="STRING" id="560819.SAMN05428998_14844"/>
<dbReference type="InterPro" id="IPR056912">
    <property type="entry name" value="Phage_JBD30_tail_term-like"/>
</dbReference>
<dbReference type="AlphaFoldDB" id="A0A1Y6CWU5"/>
<proteinExistence type="predicted"/>
<protein>
    <recommendedName>
        <fullName evidence="3">DUF3168 domain-containing protein</fullName>
    </recommendedName>
</protein>
<dbReference type="EMBL" id="FWZX01000048">
    <property type="protein sequence ID" value="SMF83062.1"/>
    <property type="molecule type" value="Genomic_DNA"/>
</dbReference>
<organism evidence="1 2">
    <name type="scientific">Tistlia consotensis USBA 355</name>
    <dbReference type="NCBI Taxonomy" id="560819"/>
    <lineage>
        <taxon>Bacteria</taxon>
        <taxon>Pseudomonadati</taxon>
        <taxon>Pseudomonadota</taxon>
        <taxon>Alphaproteobacteria</taxon>
        <taxon>Rhodospirillales</taxon>
        <taxon>Rhodovibrionaceae</taxon>
        <taxon>Tistlia</taxon>
    </lineage>
</organism>
<reference evidence="1 2" key="1">
    <citation type="submission" date="2017-04" db="EMBL/GenBank/DDBJ databases">
        <authorList>
            <person name="Afonso C.L."/>
            <person name="Miller P.J."/>
            <person name="Scott M.A."/>
            <person name="Spackman E."/>
            <person name="Goraichik I."/>
            <person name="Dimitrov K.M."/>
            <person name="Suarez D.L."/>
            <person name="Swayne D.E."/>
        </authorList>
    </citation>
    <scope>NUCLEOTIDE SEQUENCE [LARGE SCALE GENOMIC DNA]</scope>
    <source>
        <strain evidence="1 2">USBA 355</strain>
    </source>
</reference>
<evidence type="ECO:0000313" key="2">
    <source>
        <dbReference type="Proteomes" id="UP000192917"/>
    </source>
</evidence>
<gene>
    <name evidence="1" type="ORF">SAMN05428998_14844</name>
</gene>
<dbReference type="Proteomes" id="UP000192917">
    <property type="component" value="Unassembled WGS sequence"/>
</dbReference>
<keyword evidence="2" id="KW-1185">Reference proteome</keyword>
<evidence type="ECO:0000313" key="1">
    <source>
        <dbReference type="EMBL" id="SMF83062.1"/>
    </source>
</evidence>
<sequence length="146" mass="15646">MNRDLVEDVSGRLEAQVAALMSVQDALALSELVERGTLPNVTPAGFVLPDGLDGGRRSNATGPHKQPITEQVKVVLVMRAADRAGGQARGALQPLILATREALVGWTPDGEVEPFELAHEHLSGLGKGAAIYELDLRTRWIYRAAT</sequence>